<organism evidence="3 4">
    <name type="scientific">Pelobates cultripes</name>
    <name type="common">Western spadefoot toad</name>
    <dbReference type="NCBI Taxonomy" id="61616"/>
    <lineage>
        <taxon>Eukaryota</taxon>
        <taxon>Metazoa</taxon>
        <taxon>Chordata</taxon>
        <taxon>Craniata</taxon>
        <taxon>Vertebrata</taxon>
        <taxon>Euteleostomi</taxon>
        <taxon>Amphibia</taxon>
        <taxon>Batrachia</taxon>
        <taxon>Anura</taxon>
        <taxon>Pelobatoidea</taxon>
        <taxon>Pelobatidae</taxon>
        <taxon>Pelobates</taxon>
    </lineage>
</organism>
<evidence type="ECO:0000256" key="2">
    <source>
        <dbReference type="SAM" id="MobiDB-lite"/>
    </source>
</evidence>
<dbReference type="PANTHER" id="PTHR24052:SF13">
    <property type="entry name" value="MULTIPLE EGF LIKE DOMAINS 11"/>
    <property type="match status" value="1"/>
</dbReference>
<keyword evidence="4" id="KW-1185">Reference proteome</keyword>
<keyword evidence="1" id="KW-0175">Coiled coil</keyword>
<evidence type="ECO:0000313" key="3">
    <source>
        <dbReference type="EMBL" id="CAH2274461.1"/>
    </source>
</evidence>
<dbReference type="GO" id="GO:0016020">
    <property type="term" value="C:membrane"/>
    <property type="evidence" value="ECO:0007669"/>
    <property type="project" value="TreeGrafter"/>
</dbReference>
<protein>
    <submittedName>
        <fullName evidence="3">Multiple epidermal growth factor-like domains 11 isoform X1</fullName>
    </submittedName>
</protein>
<sequence length="385" mass="42471">MGHASATQAGLAQIALTNVLQASGVRTASTLVTAIMMQNAAHMTESVNAQLAGQGCFAHRDVHLPFMERIVPMSASATMERTVTISLGSVHVELDSQESTASKGKGGKQRMEQDGGGSRSPTYTSDAGSDSDMRQATAEDLSVSEKRLAAMLQDLRTSMKTDFQAAVSEMRKDIHEVGTRVNALEEKTDELCHMNDTMVEKIQRMDADNKRLMEKLADLEDRSRRNNIRVRGTCPTCQIPGACAMDRRQNTYIMENGFKDCVKESGCSSSTCSLSSSENPYATITDPPVQSYKHSENSYVEMTSPVHKDAPYSDIPPSSKANKNVYDVEPSLTLLQDAQHQIPNYMQNPYDLPRNSHIPSHYDLLPVRLSPSHGTFWEKQMDKQS</sequence>
<gene>
    <name evidence="3" type="ORF">PECUL_23A061037</name>
</gene>
<name>A0AAD1VV23_PELCU</name>
<dbReference type="EMBL" id="OW240914">
    <property type="protein sequence ID" value="CAH2274461.1"/>
    <property type="molecule type" value="Genomic_DNA"/>
</dbReference>
<feature type="region of interest" description="Disordered" evidence="2">
    <location>
        <begin position="95"/>
        <end position="141"/>
    </location>
</feature>
<feature type="coiled-coil region" evidence="1">
    <location>
        <begin position="167"/>
        <end position="229"/>
    </location>
</feature>
<dbReference type="InterPro" id="IPR052485">
    <property type="entry name" value="MEGF_diff_regulators"/>
</dbReference>
<evidence type="ECO:0000313" key="4">
    <source>
        <dbReference type="Proteomes" id="UP001295444"/>
    </source>
</evidence>
<evidence type="ECO:0000256" key="1">
    <source>
        <dbReference type="SAM" id="Coils"/>
    </source>
</evidence>
<dbReference type="PANTHER" id="PTHR24052">
    <property type="entry name" value="DELTA-RELATED"/>
    <property type="match status" value="1"/>
</dbReference>
<proteinExistence type="predicted"/>
<accession>A0AAD1VV23</accession>
<dbReference type="AlphaFoldDB" id="A0AAD1VV23"/>
<feature type="compositionally biased region" description="Polar residues" evidence="2">
    <location>
        <begin position="119"/>
        <end position="128"/>
    </location>
</feature>
<dbReference type="Proteomes" id="UP001295444">
    <property type="component" value="Chromosome 03"/>
</dbReference>
<reference evidence="3" key="1">
    <citation type="submission" date="2022-03" db="EMBL/GenBank/DDBJ databases">
        <authorList>
            <person name="Alioto T."/>
            <person name="Alioto T."/>
            <person name="Gomez Garrido J."/>
        </authorList>
    </citation>
    <scope>NUCLEOTIDE SEQUENCE</scope>
</reference>